<name>A0AAV5VVJ3_9BILA</name>
<dbReference type="Proteomes" id="UP001432322">
    <property type="component" value="Unassembled WGS sequence"/>
</dbReference>
<keyword evidence="1" id="KW-0812">Transmembrane</keyword>
<evidence type="ECO:0000313" key="2">
    <source>
        <dbReference type="EMBL" id="GMT22288.1"/>
    </source>
</evidence>
<evidence type="ECO:0000313" key="3">
    <source>
        <dbReference type="Proteomes" id="UP001432322"/>
    </source>
</evidence>
<dbReference type="EMBL" id="BTSY01000004">
    <property type="protein sequence ID" value="GMT22288.1"/>
    <property type="molecule type" value="Genomic_DNA"/>
</dbReference>
<keyword evidence="1" id="KW-1133">Transmembrane helix</keyword>
<protein>
    <submittedName>
        <fullName evidence="2">Uncharacterized protein</fullName>
    </submittedName>
</protein>
<feature type="non-terminal residue" evidence="2">
    <location>
        <position position="96"/>
    </location>
</feature>
<organism evidence="2 3">
    <name type="scientific">Pristionchus fissidentatus</name>
    <dbReference type="NCBI Taxonomy" id="1538716"/>
    <lineage>
        <taxon>Eukaryota</taxon>
        <taxon>Metazoa</taxon>
        <taxon>Ecdysozoa</taxon>
        <taxon>Nematoda</taxon>
        <taxon>Chromadorea</taxon>
        <taxon>Rhabditida</taxon>
        <taxon>Rhabditina</taxon>
        <taxon>Diplogasteromorpha</taxon>
        <taxon>Diplogasteroidea</taxon>
        <taxon>Neodiplogasteridae</taxon>
        <taxon>Pristionchus</taxon>
    </lineage>
</organism>
<dbReference type="AlphaFoldDB" id="A0AAV5VVJ3"/>
<feature type="transmembrane region" description="Helical" evidence="1">
    <location>
        <begin position="49"/>
        <end position="77"/>
    </location>
</feature>
<sequence>MEINKTLFQIKKNYMYMKQFLFTTFHNGVIFVFVESILIYFLPSLASNFIFSIAWIVLICGFANVLLLLCFLARIFWGDEVLTMFWYDPLTIYQVL</sequence>
<keyword evidence="3" id="KW-1185">Reference proteome</keyword>
<accession>A0AAV5VVJ3</accession>
<comment type="caution">
    <text evidence="2">The sequence shown here is derived from an EMBL/GenBank/DDBJ whole genome shotgun (WGS) entry which is preliminary data.</text>
</comment>
<feature type="transmembrane region" description="Helical" evidence="1">
    <location>
        <begin position="20"/>
        <end position="43"/>
    </location>
</feature>
<proteinExistence type="predicted"/>
<gene>
    <name evidence="2" type="ORF">PFISCL1PPCAC_13585</name>
</gene>
<evidence type="ECO:0000256" key="1">
    <source>
        <dbReference type="SAM" id="Phobius"/>
    </source>
</evidence>
<reference evidence="2" key="1">
    <citation type="submission" date="2023-10" db="EMBL/GenBank/DDBJ databases">
        <title>Genome assembly of Pristionchus species.</title>
        <authorList>
            <person name="Yoshida K."/>
            <person name="Sommer R.J."/>
        </authorList>
    </citation>
    <scope>NUCLEOTIDE SEQUENCE</scope>
    <source>
        <strain evidence="2">RS5133</strain>
    </source>
</reference>
<keyword evidence="1" id="KW-0472">Membrane</keyword>